<dbReference type="EMBL" id="JAPCWZ010000007">
    <property type="protein sequence ID" value="KAK8857272.1"/>
    <property type="molecule type" value="Genomic_DNA"/>
</dbReference>
<dbReference type="SUPFAM" id="SSF52833">
    <property type="entry name" value="Thioredoxin-like"/>
    <property type="match status" value="1"/>
</dbReference>
<gene>
    <name evidence="6" type="ORF">PGQ11_013184</name>
</gene>
<proteinExistence type="inferred from homology"/>
<protein>
    <submittedName>
        <fullName evidence="6">Glutathione S-transferase</fullName>
    </submittedName>
</protein>
<dbReference type="InterPro" id="IPR036282">
    <property type="entry name" value="Glutathione-S-Trfase_C_sf"/>
</dbReference>
<dbReference type="Gene3D" id="1.20.1050.10">
    <property type="match status" value="1"/>
</dbReference>
<keyword evidence="3" id="KW-1133">Transmembrane helix</keyword>
<dbReference type="Pfam" id="PF02798">
    <property type="entry name" value="GST_N"/>
    <property type="match status" value="1"/>
</dbReference>
<feature type="region of interest" description="Disordered" evidence="2">
    <location>
        <begin position="91"/>
        <end position="110"/>
    </location>
</feature>
<organism evidence="6 7">
    <name type="scientific">Apiospora arundinis</name>
    <dbReference type="NCBI Taxonomy" id="335852"/>
    <lineage>
        <taxon>Eukaryota</taxon>
        <taxon>Fungi</taxon>
        <taxon>Dikarya</taxon>
        <taxon>Ascomycota</taxon>
        <taxon>Pezizomycotina</taxon>
        <taxon>Sordariomycetes</taxon>
        <taxon>Xylariomycetidae</taxon>
        <taxon>Amphisphaeriales</taxon>
        <taxon>Apiosporaceae</taxon>
        <taxon>Apiospora</taxon>
    </lineage>
</organism>
<evidence type="ECO:0000256" key="1">
    <source>
        <dbReference type="ARBA" id="ARBA00007409"/>
    </source>
</evidence>
<evidence type="ECO:0000313" key="6">
    <source>
        <dbReference type="EMBL" id="KAK8857272.1"/>
    </source>
</evidence>
<reference evidence="6 7" key="1">
    <citation type="journal article" date="2024" name="IMA Fungus">
        <title>Apiospora arundinis, a panoply of carbohydrate-active enzymes and secondary metabolites.</title>
        <authorList>
            <person name="Sorensen T."/>
            <person name="Petersen C."/>
            <person name="Muurmann A.T."/>
            <person name="Christiansen J.V."/>
            <person name="Brundto M.L."/>
            <person name="Overgaard C.K."/>
            <person name="Boysen A.T."/>
            <person name="Wollenberg R.D."/>
            <person name="Larsen T.O."/>
            <person name="Sorensen J.L."/>
            <person name="Nielsen K.L."/>
            <person name="Sondergaard T.E."/>
        </authorList>
    </citation>
    <scope>NUCLEOTIDE SEQUENCE [LARGE SCALE GENOMIC DNA]</scope>
    <source>
        <strain evidence="6 7">AAU 773</strain>
    </source>
</reference>
<dbReference type="PANTHER" id="PTHR44051:SF9">
    <property type="entry name" value="GLUTATHIONE S-TRANSFERASE 1"/>
    <property type="match status" value="1"/>
</dbReference>
<name>A0ABR2I4E2_9PEZI</name>
<feature type="transmembrane region" description="Helical" evidence="3">
    <location>
        <begin position="129"/>
        <end position="150"/>
    </location>
</feature>
<accession>A0ABR2I4E2</accession>
<evidence type="ECO:0000313" key="7">
    <source>
        <dbReference type="Proteomes" id="UP001390339"/>
    </source>
</evidence>
<evidence type="ECO:0000256" key="2">
    <source>
        <dbReference type="SAM" id="MobiDB-lite"/>
    </source>
</evidence>
<comment type="caution">
    <text evidence="6">The sequence shown here is derived from an EMBL/GenBank/DDBJ whole genome shotgun (WGS) entry which is preliminary data.</text>
</comment>
<dbReference type="SUPFAM" id="SSF47616">
    <property type="entry name" value="GST C-terminal domain-like"/>
    <property type="match status" value="1"/>
</dbReference>
<evidence type="ECO:0000259" key="4">
    <source>
        <dbReference type="PROSITE" id="PS50404"/>
    </source>
</evidence>
<keyword evidence="3" id="KW-0812">Transmembrane</keyword>
<feature type="domain" description="GST C-terminal" evidence="5">
    <location>
        <begin position="108"/>
        <end position="265"/>
    </location>
</feature>
<evidence type="ECO:0000256" key="3">
    <source>
        <dbReference type="SAM" id="Phobius"/>
    </source>
</evidence>
<comment type="similarity">
    <text evidence="1">Belongs to the GST superfamily.</text>
</comment>
<dbReference type="PANTHER" id="PTHR44051">
    <property type="entry name" value="GLUTATHIONE S-TRANSFERASE-RELATED"/>
    <property type="match status" value="1"/>
</dbReference>
<dbReference type="Proteomes" id="UP001390339">
    <property type="component" value="Unassembled WGS sequence"/>
</dbReference>
<dbReference type="InterPro" id="IPR036249">
    <property type="entry name" value="Thioredoxin-like_sf"/>
</dbReference>
<keyword evidence="7" id="KW-1185">Reference proteome</keyword>
<dbReference type="InterPro" id="IPR010987">
    <property type="entry name" value="Glutathione-S-Trfase_C-like"/>
</dbReference>
<sequence length="269" mass="30070">MSTGKPTLHHLNDSQSHSILWLLEELGIDYDLVPYKRIKGRAPPELKQIHPRGKSPILVTGSGRVITERSAISLYLIRTYDGEGRFQVSHPVLPSPIGKGGSRDEDDDEDGLVREEELVSLGTATLNPVIMFTFILGFLVKMSPFFVWPLTAGFNLMLRKAFLDAELASGFGELERALLRPKKTSTSKATTTTTTQESQQHAREYLMGGPNPTRADFVVQWLTEWAVAGKMIDMQQYPAIKAWYERCQARPAYRRALEKGNGYNLSGSS</sequence>
<dbReference type="PROSITE" id="PS50404">
    <property type="entry name" value="GST_NTER"/>
    <property type="match status" value="1"/>
</dbReference>
<dbReference type="PROSITE" id="PS50405">
    <property type="entry name" value="GST_CTER"/>
    <property type="match status" value="1"/>
</dbReference>
<dbReference type="CDD" id="cd03046">
    <property type="entry name" value="GST_N_GTT1_like"/>
    <property type="match status" value="1"/>
</dbReference>
<keyword evidence="3" id="KW-0472">Membrane</keyword>
<feature type="domain" description="GST N-terminal" evidence="4">
    <location>
        <begin position="4"/>
        <end position="84"/>
    </location>
</feature>
<dbReference type="InterPro" id="IPR004045">
    <property type="entry name" value="Glutathione_S-Trfase_N"/>
</dbReference>
<dbReference type="Gene3D" id="3.40.30.10">
    <property type="entry name" value="Glutaredoxin"/>
    <property type="match status" value="1"/>
</dbReference>
<evidence type="ECO:0000259" key="5">
    <source>
        <dbReference type="PROSITE" id="PS50405"/>
    </source>
</evidence>